<sequence length="254" mass="27950">MTAKSENMATNGVSNGVKNGGAKIEGIENVQETDSGAYLANYRAHKKGISHEEMVKAYSDWANNYDVDLCPGRYNGPEIAGDALADHFPADQRSSVKILDVAAGTGRVGHELHKRGFKLIDALEPSPGMLEVLSGRNIYQEKFETPIGYDAVEAIPPNSYDALVIAGGMGEGHIPVQAVDEMIRVVKPGGIVVIVMREEYLSYVQEYVDKLEPYMDDLEAKSQWKRLSRYIVPEYSFNKNGVVFKYEVINSNGA</sequence>
<dbReference type="PANTHER" id="PTHR43591:SF101">
    <property type="entry name" value="METHYLTRANSFERASE-LIKE PROTEIN 27"/>
    <property type="match status" value="1"/>
</dbReference>
<dbReference type="PANTHER" id="PTHR43591">
    <property type="entry name" value="METHYLTRANSFERASE"/>
    <property type="match status" value="1"/>
</dbReference>
<evidence type="ECO:0000313" key="2">
    <source>
        <dbReference type="EMBL" id="CAG7721033.1"/>
    </source>
</evidence>
<feature type="domain" description="Methyltransferase" evidence="1">
    <location>
        <begin position="98"/>
        <end position="190"/>
    </location>
</feature>
<keyword evidence="3" id="KW-1185">Reference proteome</keyword>
<evidence type="ECO:0000313" key="3">
    <source>
        <dbReference type="Proteomes" id="UP000708208"/>
    </source>
</evidence>
<dbReference type="Pfam" id="PF13649">
    <property type="entry name" value="Methyltransf_25"/>
    <property type="match status" value="1"/>
</dbReference>
<name>A0A8J2JJ02_9HEXA</name>
<organism evidence="2 3">
    <name type="scientific">Allacma fusca</name>
    <dbReference type="NCBI Taxonomy" id="39272"/>
    <lineage>
        <taxon>Eukaryota</taxon>
        <taxon>Metazoa</taxon>
        <taxon>Ecdysozoa</taxon>
        <taxon>Arthropoda</taxon>
        <taxon>Hexapoda</taxon>
        <taxon>Collembola</taxon>
        <taxon>Symphypleona</taxon>
        <taxon>Sminthuridae</taxon>
        <taxon>Allacma</taxon>
    </lineage>
</organism>
<dbReference type="AlphaFoldDB" id="A0A8J2JJ02"/>
<gene>
    <name evidence="2" type="ORF">AFUS01_LOCUS10282</name>
</gene>
<dbReference type="EMBL" id="CAJVCH010076400">
    <property type="protein sequence ID" value="CAG7721033.1"/>
    <property type="molecule type" value="Genomic_DNA"/>
</dbReference>
<protein>
    <recommendedName>
        <fullName evidence="1">Methyltransferase domain-containing protein</fullName>
    </recommendedName>
</protein>
<dbReference type="Proteomes" id="UP000708208">
    <property type="component" value="Unassembled WGS sequence"/>
</dbReference>
<dbReference type="CDD" id="cd02440">
    <property type="entry name" value="AdoMet_MTases"/>
    <property type="match status" value="1"/>
</dbReference>
<proteinExistence type="predicted"/>
<reference evidence="2" key="1">
    <citation type="submission" date="2021-06" db="EMBL/GenBank/DDBJ databases">
        <authorList>
            <person name="Hodson N. C."/>
            <person name="Mongue J. A."/>
            <person name="Jaron S. K."/>
        </authorList>
    </citation>
    <scope>NUCLEOTIDE SEQUENCE</scope>
</reference>
<dbReference type="InterPro" id="IPR041698">
    <property type="entry name" value="Methyltransf_25"/>
</dbReference>
<dbReference type="OrthoDB" id="10039245at2759"/>
<comment type="caution">
    <text evidence="2">The sequence shown here is derived from an EMBL/GenBank/DDBJ whole genome shotgun (WGS) entry which is preliminary data.</text>
</comment>
<evidence type="ECO:0000259" key="1">
    <source>
        <dbReference type="Pfam" id="PF13649"/>
    </source>
</evidence>
<accession>A0A8J2JJ02</accession>